<dbReference type="GO" id="GO:0003729">
    <property type="term" value="F:mRNA binding"/>
    <property type="evidence" value="ECO:0007669"/>
    <property type="project" value="TreeGrafter"/>
</dbReference>
<dbReference type="InterPro" id="IPR021726">
    <property type="entry name" value="THO_THOC2_N"/>
</dbReference>
<dbReference type="GO" id="GO:0006406">
    <property type="term" value="P:mRNA export from nucleus"/>
    <property type="evidence" value="ECO:0007669"/>
    <property type="project" value="InterPro"/>
</dbReference>
<protein>
    <recommendedName>
        <fullName evidence="3">THO complex subunit 2</fullName>
    </recommendedName>
</protein>
<comment type="similarity">
    <text evidence="2">Belongs to the THOC2 family.</text>
</comment>
<dbReference type="InterPro" id="IPR032302">
    <property type="entry name" value="THOC2_N"/>
</dbReference>
<proteinExistence type="inferred from homology"/>
<dbReference type="Pfam" id="PF11262">
    <property type="entry name" value="Tho2"/>
    <property type="match status" value="1"/>
</dbReference>
<name>A0AAD2G9W5_9STRA</name>
<feature type="compositionally biased region" description="Basic and acidic residues" evidence="5">
    <location>
        <begin position="1363"/>
        <end position="1382"/>
    </location>
</feature>
<sequence length="1394" mass="156082">MMGEALPTAAAILKAASKPSECEALLLEVMEYGTKNCDSIEKRSEQAGAVLRQVWEKSSDLEAALVNVFWLSSSMITTVGNTESTKSLVGIVHLVVQVKNRPSFWGKLQTNLPPTILEQVGLGSEQELLKKMKVHNTQVNYKQQKYSLLQEESEGYSKLISFLASKPDSRQLSDVARRKVLCLIGMFELDPNRVLDITWNVLESTLDISTLNLEEAMSKAPEVTPQLSRLIDIIQEFPSDKLQALVAFKVSTEKMSPVLLGTIAFLAARDLIQIGGLDQSFPNDVKAETREAYKLFWSNGRRQVKNISKLSLGSGTQEDERVAGISQHFDETIGMLKKNPILRVMLMLIHWGHWNKVKSLLPRIIWGDLCALMPKTFGDALCNDSSKKILPWKAAFVSSPGLTAPESNCSVEDFVPEKLDNVLNTFVEAIADPLSLTLRSGCMASHGVLYSQICRTAAAILEKHPARDSFSEGTIGFFRNFLLPSVCLFPSNPAVATELWAVLKHLPYSIRYQLYKQWTASDMRSFQDLELPVWSLESEAKASKEIRYLLKRLSRENVREMSRQIAKVAHSNPLTVFGTMLQQVESYDNLVDVMVESQRFVNPLGSDVLVYCLLNRFTAAPGGVDRSRLKEDGVNVSQWLQSLETFTGSFFTRFPHVELRGMICYLLRRLCDGEVMELGLLRTLLKVGGGFAFADYSPAASLSTSQLDGRAGWETLQRQTMSFGIEEEFSANAATRMHKLLDTDGLGVSILLLLAQVQARETYDLSGKKAKDLKRIGYLNDSSSSVRSILLDFLTSDDGKKDGSKENLPSFREVFEEYNLSVSNTWMFNKFLTGQGDTESMDGNTPSISDAIRLCDKVLAPSPSWSYISTELFDFFASNTLSDIYYPKEAYSSEISRVNKEVSRHKSRDRMGVEVALHAQQGNQRSDASEVNRLELVAKNLQRDSDAQKKHVNAVLDAMREKSKEFFCLTTAPKDTAVALLQSCTFPRSLQSPDDALYSAHFAFQLHAMDTPGFSTFSYLDELIPAITGSLFGCTEGEAANLAIFLWETWKVSNKWRYDEKSFEEDISNKACSGFLGQDGESKVMTHKEFGVLYSKWHAILGNTLLACLQSSEYMHTRAGLVVLARLCGVFPTRPKLGNKLLRILNQLQENESVRADIRASSAAYATMLLRTRDEGKWVEEDAGAAKARKEKDRTAAAKRKRKMKEQMQEMDRDSAKIAEGTGLNSGSRDRHDNRRQPRGHSNSRPERQSDRRRGPKRTNDEDNVESGEINGVGRGRQGSPSRRLPPSRDSGRDSRWARGESAADFSSRQGDRRPGSDSRHRDGGHDHDRGGAWKRDEGRPAFSDSRGKSGKRARPSSPQDDNDTRGERSKRARVDEGRDASPPRNRRRRNTRN</sequence>
<feature type="compositionally biased region" description="Basic and acidic residues" evidence="5">
    <location>
        <begin position="1290"/>
        <end position="1299"/>
    </location>
</feature>
<feature type="compositionally biased region" description="Basic and acidic residues" evidence="5">
    <location>
        <begin position="1244"/>
        <end position="1261"/>
    </location>
</feature>
<dbReference type="InterPro" id="IPR021418">
    <property type="entry name" value="THO_THOC2_C"/>
</dbReference>
<feature type="compositionally biased region" description="Basic and acidic residues" evidence="5">
    <location>
        <begin position="1310"/>
        <end position="1340"/>
    </location>
</feature>
<reference evidence="9" key="1">
    <citation type="submission" date="2023-08" db="EMBL/GenBank/DDBJ databases">
        <authorList>
            <person name="Audoor S."/>
            <person name="Bilcke G."/>
        </authorList>
    </citation>
    <scope>NUCLEOTIDE SEQUENCE</scope>
</reference>
<organism evidence="9 10">
    <name type="scientific">Cylindrotheca closterium</name>
    <dbReference type="NCBI Taxonomy" id="2856"/>
    <lineage>
        <taxon>Eukaryota</taxon>
        <taxon>Sar</taxon>
        <taxon>Stramenopiles</taxon>
        <taxon>Ochrophyta</taxon>
        <taxon>Bacillariophyta</taxon>
        <taxon>Bacillariophyceae</taxon>
        <taxon>Bacillariophycidae</taxon>
        <taxon>Bacillariales</taxon>
        <taxon>Bacillariaceae</taxon>
        <taxon>Cylindrotheca</taxon>
    </lineage>
</organism>
<feature type="region of interest" description="Disordered" evidence="5">
    <location>
        <begin position="1181"/>
        <end position="1394"/>
    </location>
</feature>
<feature type="compositionally biased region" description="Low complexity" evidence="5">
    <location>
        <begin position="1278"/>
        <end position="1289"/>
    </location>
</feature>
<dbReference type="PANTHER" id="PTHR21597:SF0">
    <property type="entry name" value="THO COMPLEX SUBUNIT 2"/>
    <property type="match status" value="1"/>
</dbReference>
<comment type="subcellular location">
    <subcellularLocation>
        <location evidence="1">Nucleus</location>
    </subcellularLocation>
</comment>
<evidence type="ECO:0000256" key="4">
    <source>
        <dbReference type="ARBA" id="ARBA00023242"/>
    </source>
</evidence>
<feature type="domain" description="THO complex subunitTHOC2 N-terminal" evidence="7">
    <location>
        <begin position="565"/>
        <end position="643"/>
    </location>
</feature>
<feature type="domain" description="THO complex subunitTHOC2 C-terminal" evidence="6">
    <location>
        <begin position="865"/>
        <end position="1169"/>
    </location>
</feature>
<keyword evidence="4" id="KW-0539">Nucleus</keyword>
<dbReference type="GO" id="GO:0000445">
    <property type="term" value="C:THO complex part of transcription export complex"/>
    <property type="evidence" value="ECO:0007669"/>
    <property type="project" value="TreeGrafter"/>
</dbReference>
<evidence type="ECO:0000313" key="10">
    <source>
        <dbReference type="Proteomes" id="UP001295423"/>
    </source>
</evidence>
<evidence type="ECO:0000256" key="2">
    <source>
        <dbReference type="ARBA" id="ARBA00007857"/>
    </source>
</evidence>
<accession>A0AAD2G9W5</accession>
<evidence type="ECO:0000259" key="8">
    <source>
        <dbReference type="Pfam" id="PF16134"/>
    </source>
</evidence>
<keyword evidence="10" id="KW-1185">Reference proteome</keyword>
<feature type="domain" description="THO complex subunit 2 N-terminal" evidence="8">
    <location>
        <begin position="443"/>
        <end position="563"/>
    </location>
</feature>
<gene>
    <name evidence="9" type="ORF">CYCCA115_LOCUS22639</name>
</gene>
<feature type="compositionally biased region" description="Basic residues" evidence="5">
    <location>
        <begin position="1385"/>
        <end position="1394"/>
    </location>
</feature>
<evidence type="ECO:0000256" key="1">
    <source>
        <dbReference type="ARBA" id="ARBA00004123"/>
    </source>
</evidence>
<dbReference type="InterPro" id="IPR040007">
    <property type="entry name" value="Tho2"/>
</dbReference>
<evidence type="ECO:0000259" key="7">
    <source>
        <dbReference type="Pfam" id="PF11732"/>
    </source>
</evidence>
<feature type="compositionally biased region" description="Basic and acidic residues" evidence="5">
    <location>
        <begin position="1205"/>
        <end position="1217"/>
    </location>
</feature>
<evidence type="ECO:0000256" key="5">
    <source>
        <dbReference type="SAM" id="MobiDB-lite"/>
    </source>
</evidence>
<dbReference type="Pfam" id="PF11732">
    <property type="entry name" value="Thoc2"/>
    <property type="match status" value="1"/>
</dbReference>
<evidence type="ECO:0000256" key="3">
    <source>
        <dbReference type="ARBA" id="ARBA00019596"/>
    </source>
</evidence>
<comment type="caution">
    <text evidence="9">The sequence shown here is derived from an EMBL/GenBank/DDBJ whole genome shotgun (WGS) entry which is preliminary data.</text>
</comment>
<dbReference type="Proteomes" id="UP001295423">
    <property type="component" value="Unassembled WGS sequence"/>
</dbReference>
<dbReference type="Pfam" id="PF16134">
    <property type="entry name" value="THOC2_N"/>
    <property type="match status" value="2"/>
</dbReference>
<dbReference type="GO" id="GO:0006397">
    <property type="term" value="P:mRNA processing"/>
    <property type="evidence" value="ECO:0007669"/>
    <property type="project" value="InterPro"/>
</dbReference>
<evidence type="ECO:0000313" key="9">
    <source>
        <dbReference type="EMBL" id="CAJ1967154.1"/>
    </source>
</evidence>
<dbReference type="EMBL" id="CAKOGP040002314">
    <property type="protein sequence ID" value="CAJ1967154.1"/>
    <property type="molecule type" value="Genomic_DNA"/>
</dbReference>
<evidence type="ECO:0000259" key="6">
    <source>
        <dbReference type="Pfam" id="PF11262"/>
    </source>
</evidence>
<dbReference type="PANTHER" id="PTHR21597">
    <property type="entry name" value="THO2 PROTEIN"/>
    <property type="match status" value="1"/>
</dbReference>
<feature type="domain" description="THO complex subunit 2 N-terminal" evidence="8">
    <location>
        <begin position="20"/>
        <end position="206"/>
    </location>
</feature>